<evidence type="ECO:0000256" key="1">
    <source>
        <dbReference type="ARBA" id="ARBA00010552"/>
    </source>
</evidence>
<reference evidence="2 3" key="1">
    <citation type="submission" date="2019-12" db="EMBL/GenBank/DDBJ databases">
        <authorList>
            <person name="Zhang Y.-J."/>
        </authorList>
    </citation>
    <scope>NUCLEOTIDE SEQUENCE [LARGE SCALE GENOMIC DNA]</scope>
    <source>
        <strain evidence="2 3">H18S-6</strain>
    </source>
</reference>
<dbReference type="InterPro" id="IPR006175">
    <property type="entry name" value="YjgF/YER057c/UK114"/>
</dbReference>
<dbReference type="RefSeq" id="WP_158976271.1">
    <property type="nucleotide sequence ID" value="NZ_WSFO01000001.1"/>
</dbReference>
<dbReference type="EMBL" id="WSFO01000001">
    <property type="protein sequence ID" value="KAE9632328.1"/>
    <property type="molecule type" value="Genomic_DNA"/>
</dbReference>
<accession>A0A6A4RKV7</accession>
<comment type="caution">
    <text evidence="2">The sequence shown here is derived from an EMBL/GenBank/DDBJ whole genome shotgun (WGS) entry which is preliminary data.</text>
</comment>
<dbReference type="AlphaFoldDB" id="A0A6A4RKV7"/>
<organism evidence="2 3">
    <name type="scientific">Parasedimentitalea maritima</name>
    <dbReference type="NCBI Taxonomy" id="2578117"/>
    <lineage>
        <taxon>Bacteria</taxon>
        <taxon>Pseudomonadati</taxon>
        <taxon>Pseudomonadota</taxon>
        <taxon>Alphaproteobacteria</taxon>
        <taxon>Rhodobacterales</taxon>
        <taxon>Paracoccaceae</taxon>
        <taxon>Parasedimentitalea</taxon>
    </lineage>
</organism>
<dbReference type="PANTHER" id="PTHR11803:SF58">
    <property type="entry name" value="PROTEIN HMF1-RELATED"/>
    <property type="match status" value="1"/>
</dbReference>
<dbReference type="GO" id="GO:0019239">
    <property type="term" value="F:deaminase activity"/>
    <property type="evidence" value="ECO:0007669"/>
    <property type="project" value="TreeGrafter"/>
</dbReference>
<dbReference type="SUPFAM" id="SSF55298">
    <property type="entry name" value="YjgF-like"/>
    <property type="match status" value="1"/>
</dbReference>
<dbReference type="InterPro" id="IPR035959">
    <property type="entry name" value="RutC-like_sf"/>
</dbReference>
<dbReference type="Proteomes" id="UP000441586">
    <property type="component" value="Unassembled WGS sequence"/>
</dbReference>
<protein>
    <submittedName>
        <fullName evidence="2">RidA family protein</fullName>
    </submittedName>
</protein>
<dbReference type="GO" id="GO:0005829">
    <property type="term" value="C:cytosol"/>
    <property type="evidence" value="ECO:0007669"/>
    <property type="project" value="TreeGrafter"/>
</dbReference>
<gene>
    <name evidence="2" type="ORF">GP644_00690</name>
</gene>
<dbReference type="InterPro" id="IPR038743">
    <property type="entry name" value="YjgH-like"/>
</dbReference>
<name>A0A6A4RKV7_9RHOB</name>
<proteinExistence type="inferred from homology"/>
<evidence type="ECO:0000313" key="3">
    <source>
        <dbReference type="Proteomes" id="UP000441586"/>
    </source>
</evidence>
<dbReference type="PANTHER" id="PTHR11803">
    <property type="entry name" value="2-IMINOBUTANOATE/2-IMINOPROPANOATE DEAMINASE RIDA"/>
    <property type="match status" value="1"/>
</dbReference>
<evidence type="ECO:0000313" key="2">
    <source>
        <dbReference type="EMBL" id="KAE9632328.1"/>
    </source>
</evidence>
<dbReference type="Pfam" id="PF01042">
    <property type="entry name" value="Ribonuc_L-PSP"/>
    <property type="match status" value="1"/>
</dbReference>
<sequence length="132" mass="14695">MVIRAVIPSKLRTATEQLKFSPAIVSGNHVFLTGSTGGDMNGKMPSDAKAQFRNAFDKIELILREEGLTFQSVVEMTTYHIGLRSHFDLFDKIRQECFDAPYPAWTAVEVAGLRREGAVIEIRIIASTEANH</sequence>
<dbReference type="CDD" id="cd02198">
    <property type="entry name" value="YjgH_like"/>
    <property type="match status" value="1"/>
</dbReference>
<dbReference type="Gene3D" id="3.30.1330.40">
    <property type="entry name" value="RutC-like"/>
    <property type="match status" value="1"/>
</dbReference>
<comment type="similarity">
    <text evidence="1">Belongs to the RutC family.</text>
</comment>